<dbReference type="AlphaFoldDB" id="A0A9R1CYU1"/>
<reference evidence="2" key="1">
    <citation type="journal article" date="2022" name="Int. J. Syst. Evol. Microbiol.">
        <title>Prevotella lacticifex sp. nov., isolated from the rumen of cows.</title>
        <authorList>
            <person name="Shinkai T."/>
            <person name="Ikeyama N."/>
            <person name="Kumagai M."/>
            <person name="Ohmori H."/>
            <person name="Sakamoto M."/>
            <person name="Ohkuma M."/>
            <person name="Mitsumori M."/>
        </authorList>
    </citation>
    <scope>NUCLEOTIDE SEQUENCE</scope>
    <source>
        <strain evidence="2">R5076</strain>
    </source>
</reference>
<evidence type="ECO:0000259" key="1">
    <source>
        <dbReference type="PROSITE" id="PS51352"/>
    </source>
</evidence>
<dbReference type="InterPro" id="IPR013766">
    <property type="entry name" value="Thioredoxin_domain"/>
</dbReference>
<dbReference type="Gene3D" id="3.40.30.10">
    <property type="entry name" value="Glutaredoxin"/>
    <property type="match status" value="1"/>
</dbReference>
<gene>
    <name evidence="2" type="ORF">PRLR5076_30350</name>
</gene>
<dbReference type="InterPro" id="IPR013783">
    <property type="entry name" value="Ig-like_fold"/>
</dbReference>
<accession>A0A9R1CYU1</accession>
<protein>
    <recommendedName>
        <fullName evidence="1">Thioredoxin domain-containing protein</fullName>
    </recommendedName>
</protein>
<comment type="caution">
    <text evidence="2">The sequence shown here is derived from an EMBL/GenBank/DDBJ whole genome shotgun (WGS) entry which is preliminary data.</text>
</comment>
<evidence type="ECO:0000313" key="3">
    <source>
        <dbReference type="Proteomes" id="UP000825483"/>
    </source>
</evidence>
<dbReference type="EMBL" id="BPUB01000003">
    <property type="protein sequence ID" value="GJG60184.1"/>
    <property type="molecule type" value="Genomic_DNA"/>
</dbReference>
<organism evidence="2 3">
    <name type="scientific">Prevotella lacticifex</name>
    <dbReference type="NCBI Taxonomy" id="2854755"/>
    <lineage>
        <taxon>Bacteria</taxon>
        <taxon>Pseudomonadati</taxon>
        <taxon>Bacteroidota</taxon>
        <taxon>Bacteroidia</taxon>
        <taxon>Bacteroidales</taxon>
        <taxon>Prevotellaceae</taxon>
        <taxon>Prevotella</taxon>
    </lineage>
</organism>
<feature type="domain" description="Thioredoxin" evidence="1">
    <location>
        <begin position="280"/>
        <end position="402"/>
    </location>
</feature>
<proteinExistence type="predicted"/>
<dbReference type="Proteomes" id="UP000825483">
    <property type="component" value="Unassembled WGS sequence"/>
</dbReference>
<dbReference type="Gene3D" id="2.60.40.10">
    <property type="entry name" value="Immunoglobulins"/>
    <property type="match status" value="1"/>
</dbReference>
<evidence type="ECO:0000313" key="2">
    <source>
        <dbReference type="EMBL" id="GJG60184.1"/>
    </source>
</evidence>
<dbReference type="PROSITE" id="PS51352">
    <property type="entry name" value="THIOREDOXIN_2"/>
    <property type="match status" value="1"/>
</dbReference>
<dbReference type="InterPro" id="IPR036249">
    <property type="entry name" value="Thioredoxin-like_sf"/>
</dbReference>
<name>A0A9R1CYU1_9BACT</name>
<dbReference type="SUPFAM" id="SSF52833">
    <property type="entry name" value="Thioredoxin-like"/>
    <property type="match status" value="1"/>
</dbReference>
<keyword evidence="3" id="KW-1185">Reference proteome</keyword>
<sequence>MKKAPSKAQLAANQRLVGYYTTDDVDNAIGIGTYTTADIQPGALLEPSDYQQFAGATVVGVRFAMGPSAKAKGVEILGVGSDGSLTSIAKKDTIFSSTSPADYSSYVWNTVMLPADKQFTLSTSDYAGYMVSYKCTQGSKTYPVAINTGVKRTIYINANIPTSVGGNGQGWYSFGSDDGCPAIQLILQSDNFPANGVVPSDFGTFTALVNKDKKVNVTFSNIGASLSNFDYTVTVNGVQSEEKHVDLGGKALGVGGIFTDSVSFTAPAEAGTYDATVNVTKVNGVANEAATTSSKGTLVALSKAFHRGVVVEEYTGTGCGYCPRGLVGMQKLANTYPDNFVGVAIHQYNSTDPAYTKNYASLGFTGAPSCMIDRDGSVIDPYYGSNNSITEDFARHLENLPFLGVDVEGQWNADSTTVTATATVDPLVSGKYNIDFVLVADSLTGSSSSWNQHNYYYQYSASQLPDDLAQFGKGGKNGKSTFKWPFDDVLIASSYNGTTDKATLDDLTAGTPATSTYNLTLPTTTLLKNAINKQKVYVIAIVYDANGVANAAKSTIGGTSTGIQNVNAATDASNAVVARYNAAGQRIAEAQRGLNILKLANGKTVKVIVK</sequence>